<comment type="subcellular location">
    <subcellularLocation>
        <location evidence="6">Cell membrane</location>
        <topology evidence="6">Peripheral membrane protein</topology>
    </subcellularLocation>
</comment>
<evidence type="ECO:0000256" key="6">
    <source>
        <dbReference type="HAMAP-Rule" id="MF_01871"/>
    </source>
</evidence>
<keyword evidence="4 6" id="KW-0862">Zinc</keyword>
<evidence type="ECO:0000313" key="9">
    <source>
        <dbReference type="Proteomes" id="UP000182719"/>
    </source>
</evidence>
<evidence type="ECO:0000313" key="8">
    <source>
        <dbReference type="EMBL" id="SEK68891.1"/>
    </source>
</evidence>
<dbReference type="Pfam" id="PF10070">
    <property type="entry name" value="DabA"/>
    <property type="match status" value="1"/>
</dbReference>
<feature type="binding site" evidence="6">
    <location>
        <position position="528"/>
    </location>
    <ligand>
        <name>Zn(2+)</name>
        <dbReference type="ChEBI" id="CHEBI:29105"/>
    </ligand>
</feature>
<keyword evidence="3 6" id="KW-0479">Metal-binding</keyword>
<dbReference type="AlphaFoldDB" id="A0A1H7J2A2"/>
<feature type="binding site" evidence="6">
    <location>
        <position position="335"/>
    </location>
    <ligand>
        <name>Zn(2+)</name>
        <dbReference type="ChEBI" id="CHEBI:29105"/>
    </ligand>
</feature>
<dbReference type="EMBL" id="FOAP01000002">
    <property type="protein sequence ID" value="SEK68891.1"/>
    <property type="molecule type" value="Genomic_DNA"/>
</dbReference>
<dbReference type="PANTHER" id="PTHR38344:SF1">
    <property type="entry name" value="INORGANIC CARBON TRANSPORTER SUBUNIT DABA-RELATED"/>
    <property type="match status" value="1"/>
</dbReference>
<dbReference type="GO" id="GO:0008270">
    <property type="term" value="F:zinc ion binding"/>
    <property type="evidence" value="ECO:0007669"/>
    <property type="project" value="UniProtKB-UniRule"/>
</dbReference>
<proteinExistence type="inferred from homology"/>
<feature type="transmembrane region" description="Helical" evidence="7">
    <location>
        <begin position="427"/>
        <end position="450"/>
    </location>
</feature>
<keyword evidence="7" id="KW-0812">Transmembrane</keyword>
<evidence type="ECO:0000256" key="4">
    <source>
        <dbReference type="ARBA" id="ARBA00022833"/>
    </source>
</evidence>
<evidence type="ECO:0000256" key="7">
    <source>
        <dbReference type="SAM" id="Phobius"/>
    </source>
</evidence>
<keyword evidence="9" id="KW-1185">Reference proteome</keyword>
<reference evidence="9" key="1">
    <citation type="submission" date="2016-10" db="EMBL/GenBank/DDBJ databases">
        <authorList>
            <person name="Varghese N."/>
            <person name="Submissions S."/>
        </authorList>
    </citation>
    <scope>NUCLEOTIDE SEQUENCE [LARGE SCALE GENOMIC DNA]</scope>
    <source>
        <strain evidence="9">DSM 17044</strain>
    </source>
</reference>
<feature type="binding site" evidence="6">
    <location>
        <position position="337"/>
    </location>
    <ligand>
        <name>Zn(2+)</name>
        <dbReference type="ChEBI" id="CHEBI:29105"/>
    </ligand>
</feature>
<protein>
    <recommendedName>
        <fullName evidence="6">Probable inorganic carbon transporter subunit DabA</fullName>
    </recommendedName>
</protein>
<dbReference type="Proteomes" id="UP000182719">
    <property type="component" value="Unassembled WGS sequence"/>
</dbReference>
<keyword evidence="2 6" id="KW-1003">Cell membrane</keyword>
<comment type="subunit">
    <text evidence="6">Forms a complex with DabB.</text>
</comment>
<dbReference type="PANTHER" id="PTHR38344">
    <property type="entry name" value="UPF0753 PROTEIN AQ_863"/>
    <property type="match status" value="1"/>
</dbReference>
<dbReference type="HAMAP" id="MF_01871">
    <property type="entry name" value="DabA"/>
    <property type="match status" value="1"/>
</dbReference>
<gene>
    <name evidence="6" type="primary">dabA</name>
    <name evidence="8" type="ORF">SAMN05444354_10291</name>
</gene>
<evidence type="ECO:0000256" key="2">
    <source>
        <dbReference type="ARBA" id="ARBA00022475"/>
    </source>
</evidence>
<accession>A0A1H7J2A2</accession>
<dbReference type="OrthoDB" id="9805101at2"/>
<dbReference type="RefSeq" id="WP_075005265.1">
    <property type="nucleotide sequence ID" value="NZ_FOAP01000002.1"/>
</dbReference>
<comment type="similarity">
    <text evidence="6">Belongs to the inorganic carbon transporter (TC 9.A.2) DabA family.</text>
</comment>
<keyword evidence="1 6" id="KW-0813">Transport</keyword>
<evidence type="ECO:0000256" key="1">
    <source>
        <dbReference type="ARBA" id="ARBA00022448"/>
    </source>
</evidence>
<dbReference type="InterPro" id="IPR018752">
    <property type="entry name" value="DabA"/>
</dbReference>
<organism evidence="8 9">
    <name type="scientific">Stigmatella aurantiaca</name>
    <dbReference type="NCBI Taxonomy" id="41"/>
    <lineage>
        <taxon>Bacteria</taxon>
        <taxon>Pseudomonadati</taxon>
        <taxon>Myxococcota</taxon>
        <taxon>Myxococcia</taxon>
        <taxon>Myxococcales</taxon>
        <taxon>Cystobacterineae</taxon>
        <taxon>Archangiaceae</taxon>
        <taxon>Stigmatella</taxon>
    </lineage>
</organism>
<evidence type="ECO:0000256" key="5">
    <source>
        <dbReference type="ARBA" id="ARBA00023136"/>
    </source>
</evidence>
<evidence type="ECO:0000256" key="3">
    <source>
        <dbReference type="ARBA" id="ARBA00022723"/>
    </source>
</evidence>
<comment type="function">
    <text evidence="6">Part of an energy-coupled inorganic carbon pump.</text>
</comment>
<comment type="cofactor">
    <cofactor evidence="6">
        <name>Zn(2+)</name>
        <dbReference type="ChEBI" id="CHEBI:29105"/>
    </cofactor>
</comment>
<dbReference type="GO" id="GO:0005886">
    <property type="term" value="C:plasma membrane"/>
    <property type="evidence" value="ECO:0007669"/>
    <property type="project" value="UniProtKB-SubCell"/>
</dbReference>
<keyword evidence="7" id="KW-1133">Transmembrane helix</keyword>
<sequence length="842" mass="93837">MDTPSRVDGWLSECRPKLPIQNPLWAFIHNNILLNLEDRPFREVVREAAALYRARPYETEDFYRSELQRGRIRRESLEAVLAQALPGSGPDRVERFLAEPSFGNSVAPVPLLRAAPRLDAAYHASYDRLLQDFVVPLIASFLDQGMAAWANPFNEGALWGYFQASVHAAPGWGFDWAGPLKARQEAHERAGRTVDEIIDAEVREAAPEGQEAAYCLETLFALKGWSGMVMRLEAEPALAPVEAPQASLKDWLAVMLVSTHALDTWLMERHGTRRAEVLARPAVAPETVSLGRLHLWQEAYERSFAGDFLAHIEKGLRPDTPGAVSAAPRFQALMCMDDREESMRRALESKECGIETWGYVGFFNVDMRFEAVGASRATRQCPPVVEPSRTIKEVPLDGEAERLARARSAGRAGGRAQLFSFYHSRTLIRGFFVSLALGLLSFLPLVLKVLMPSRMTRLRRAVQRKAFPHPRTALALDAQGGYSLDEQANIVEGALKTIGLTRQFAPLVAVVAHGSTNTNNPFRQAYGCGACSGNPGEPNARAFTLMANRPEVRERLAARGLNIPATTLFVACYHDTSVDTVEVLDRDRLPAERLAEVAELEARMGRACRMNALERCQRFSQGPKVGLEAAAQHVLDRGHDLSQPRPEYGHNRVAACIVGRRELTAQTFLDRRSFLVSYDATQDQGGANMRSAILGTVPVAVNIAMDYYFSRVDNEGFGAGSKLPLNVVSLLGVLTGSKSDLRIGLAQQMVELHEPMRILVAVEATEKDLRHLIDTHPRMRRMVRGEWMRLVRIDPSTRAIELWEGQDFVPWRALWPEFREVKPPALPAILDLRHDRPAEVYA</sequence>
<keyword evidence="5 6" id="KW-0472">Membrane</keyword>
<feature type="binding site" evidence="6">
    <location>
        <position position="513"/>
    </location>
    <ligand>
        <name>Zn(2+)</name>
        <dbReference type="ChEBI" id="CHEBI:29105"/>
    </ligand>
</feature>
<name>A0A1H7J2A2_STIAU</name>